<reference evidence="5" key="1">
    <citation type="journal article" date="2013" name="Nat. Biotechnol.">
        <title>Chinese hamster genome sequenced from sorted chromosomes.</title>
        <authorList>
            <person name="Brinkrolf K."/>
            <person name="Rupp O."/>
            <person name="Laux H."/>
            <person name="Kollin F."/>
            <person name="Ernst W."/>
            <person name="Linke B."/>
            <person name="Kofler R."/>
            <person name="Romand S."/>
            <person name="Hesse F."/>
            <person name="Budach W.E."/>
            <person name="Galosy S."/>
            <person name="Muller D."/>
            <person name="Noll T."/>
            <person name="Wienberg J."/>
            <person name="Jostock T."/>
            <person name="Leonard M."/>
            <person name="Grillari J."/>
            <person name="Tauch A."/>
            <person name="Goesmann A."/>
            <person name="Helk B."/>
            <person name="Mott J.E."/>
            <person name="Puhler A."/>
            <person name="Borth N."/>
        </authorList>
    </citation>
    <scope>NUCLEOTIDE SEQUENCE [LARGE SCALE GENOMIC DNA]</scope>
    <source>
        <strain evidence="5">17A/GY</strain>
    </source>
</reference>
<feature type="signal peptide" evidence="3">
    <location>
        <begin position="1"/>
        <end position="23"/>
    </location>
</feature>
<dbReference type="EMBL" id="KE676421">
    <property type="protein sequence ID" value="ERE73930.1"/>
    <property type="molecule type" value="Genomic_DNA"/>
</dbReference>
<feature type="transmembrane region" description="Helical" evidence="2">
    <location>
        <begin position="139"/>
        <end position="158"/>
    </location>
</feature>
<name>A0A061HZS7_CRIGR</name>
<evidence type="ECO:0000313" key="5">
    <source>
        <dbReference type="Proteomes" id="UP000030759"/>
    </source>
</evidence>
<keyword evidence="2" id="KW-0472">Membrane</keyword>
<evidence type="ECO:0000256" key="3">
    <source>
        <dbReference type="SAM" id="SignalP"/>
    </source>
</evidence>
<proteinExistence type="predicted"/>
<organism evidence="4 5">
    <name type="scientific">Cricetulus griseus</name>
    <name type="common">Chinese hamster</name>
    <name type="synonym">Cricetulus barabensis griseus</name>
    <dbReference type="NCBI Taxonomy" id="10029"/>
    <lineage>
        <taxon>Eukaryota</taxon>
        <taxon>Metazoa</taxon>
        <taxon>Chordata</taxon>
        <taxon>Craniata</taxon>
        <taxon>Vertebrata</taxon>
        <taxon>Euteleostomi</taxon>
        <taxon>Mammalia</taxon>
        <taxon>Eutheria</taxon>
        <taxon>Euarchontoglires</taxon>
        <taxon>Glires</taxon>
        <taxon>Rodentia</taxon>
        <taxon>Myomorpha</taxon>
        <taxon>Muroidea</taxon>
        <taxon>Cricetidae</taxon>
        <taxon>Cricetinae</taxon>
        <taxon>Cricetulus</taxon>
    </lineage>
</organism>
<feature type="chain" id="PRO_5001603872" evidence="3">
    <location>
        <begin position="24"/>
        <end position="173"/>
    </location>
</feature>
<keyword evidence="2" id="KW-1133">Transmembrane helix</keyword>
<accession>A0A061HZS7</accession>
<keyword evidence="3" id="KW-0732">Signal</keyword>
<evidence type="ECO:0000256" key="2">
    <source>
        <dbReference type="SAM" id="Phobius"/>
    </source>
</evidence>
<dbReference type="AlphaFoldDB" id="A0A061HZS7"/>
<feature type="region of interest" description="Disordered" evidence="1">
    <location>
        <begin position="71"/>
        <end position="106"/>
    </location>
</feature>
<protein>
    <submittedName>
        <fullName evidence="4">PHD finger-like domain-containing protein 5A-like protein</fullName>
    </submittedName>
</protein>
<evidence type="ECO:0000313" key="4">
    <source>
        <dbReference type="EMBL" id="ERE73930.1"/>
    </source>
</evidence>
<evidence type="ECO:0000256" key="1">
    <source>
        <dbReference type="SAM" id="MobiDB-lite"/>
    </source>
</evidence>
<keyword evidence="2" id="KW-0812">Transmembrane</keyword>
<sequence length="173" mass="19402">MDSVFVSILLAYIFLWGRRVICGGPGVSDAYYCKECIIQENDAKNINCRKERIFSNGTWKLDVQMQKSEPDLHLPPHTTLTPNASSPKHKTLKPPEERTGHSLSDTARTSSTILKRYGESGQPCLVPDFRGNALSFSPFSLMLAIGLVYIAFIMFRYVPVIPILSKIFIMKGC</sequence>
<dbReference type="Proteomes" id="UP000030759">
    <property type="component" value="Unassembled WGS sequence"/>
</dbReference>
<gene>
    <name evidence="4" type="ORF">H671_5g13828</name>
</gene>